<proteinExistence type="predicted"/>
<dbReference type="EMBL" id="JFHR01000050">
    <property type="protein sequence ID" value="KEQ52153.1"/>
    <property type="molecule type" value="Genomic_DNA"/>
</dbReference>
<feature type="signal peptide" evidence="1">
    <location>
        <begin position="1"/>
        <end position="40"/>
    </location>
</feature>
<comment type="caution">
    <text evidence="2">The sequence shown here is derived from an EMBL/GenBank/DDBJ whole genome shotgun (WGS) entry which is preliminary data.</text>
</comment>
<evidence type="ECO:0000313" key="2">
    <source>
        <dbReference type="EMBL" id="KEQ52153.1"/>
    </source>
</evidence>
<dbReference type="Proteomes" id="UP000028411">
    <property type="component" value="Unassembled WGS sequence"/>
</dbReference>
<organism evidence="2 3">
    <name type="scientific">Sphingobium chlorophenolicum</name>
    <dbReference type="NCBI Taxonomy" id="46429"/>
    <lineage>
        <taxon>Bacteria</taxon>
        <taxon>Pseudomonadati</taxon>
        <taxon>Pseudomonadota</taxon>
        <taxon>Alphaproteobacteria</taxon>
        <taxon>Sphingomonadales</taxon>
        <taxon>Sphingomonadaceae</taxon>
        <taxon>Sphingobium</taxon>
    </lineage>
</organism>
<dbReference type="AlphaFoldDB" id="A0A081RAD0"/>
<reference evidence="2 3" key="1">
    <citation type="submission" date="2014-02" db="EMBL/GenBank/DDBJ databases">
        <title>Whole genome sequence of Sphingobium chlorophenolicum NBRC 16172.</title>
        <authorList>
            <person name="Gan H.M."/>
            <person name="Gan H.Y."/>
            <person name="Chew T.H."/>
            <person name="Savka M.A."/>
        </authorList>
    </citation>
    <scope>NUCLEOTIDE SEQUENCE [LARGE SCALE GENOMIC DNA]</scope>
    <source>
        <strain evidence="2 3">NBRC 16172</strain>
    </source>
</reference>
<evidence type="ECO:0000256" key="1">
    <source>
        <dbReference type="SAM" id="SignalP"/>
    </source>
</evidence>
<gene>
    <name evidence="2" type="ORF">BV95_03570</name>
</gene>
<evidence type="ECO:0000313" key="3">
    <source>
        <dbReference type="Proteomes" id="UP000028411"/>
    </source>
</evidence>
<dbReference type="RefSeq" id="WP_156028705.1">
    <property type="nucleotide sequence ID" value="NZ_JFHR01000050.1"/>
</dbReference>
<accession>A0A081RAD0</accession>
<protein>
    <submittedName>
        <fullName evidence="2">Uncharacterized protein</fullName>
    </submittedName>
</protein>
<name>A0A081RAD0_SPHCR</name>
<feature type="chain" id="PRO_5001763141" evidence="1">
    <location>
        <begin position="41"/>
        <end position="233"/>
    </location>
</feature>
<keyword evidence="1" id="KW-0732">Signal</keyword>
<sequence>MAAYPVRAESVRANPSSQRRAVLAALVAAPFAGSALIAHAENGVSVTGETAMNMHTAIRKRENAHLKWDRALARYREAKELNDTFVEKIYEPAHDELWRRAPMPEDSFTITAKSGRSCTYRYSHSGNQPWHGNPTPAIKEAGEKLEKEWKDWIALNKKIANELNVYALDDEYDLLARVQYEYGEILLSTPAPNASALLIKLDLLWEVGRDGDVLREHVLRDLRAISENQLDLM</sequence>